<dbReference type="InterPro" id="IPR003029">
    <property type="entry name" value="S1_domain"/>
</dbReference>
<dbReference type="Pfam" id="PF23459">
    <property type="entry name" value="S1_RRP5"/>
    <property type="match status" value="1"/>
</dbReference>
<dbReference type="InterPro" id="IPR045209">
    <property type="entry name" value="Rrp5"/>
</dbReference>
<keyword evidence="14" id="KW-1185">Reference proteome</keyword>
<accession>A0A6A6WK71</accession>
<gene>
    <name evidence="13" type="ORF">EJ05DRAFT_491005</name>
</gene>
<sequence length="1778" mass="196755">MAPTKRSASDASGTSKAKFRDTNEPAPKRVRKSDSSTEQTRDGQTTTNEFSKNKPLGAKSVLKSESKSFPRGGGSVLTPLEHKQIQNEAAKDVLFEQSVNKKGREDHSHGEEAVKFAAETTGKGPRRHKSIRNGEGPDIAATAEKAMRTDSLSYKNLAPGTLVLGQVAKITSRDVVVKLPNNLSGFVQLSGVSEQLNSKIANLFEKAEGEEREKQEFQIEEDEDNGVDDNIELSSFFYVGQYLRVCVTSKDASESSNNIAKKRIELSVDPRETNRGLGKSGLVVNGMVQASVLSNEDHGLVMDLGLGDAKVRGFMSSKELPSNLKHEEVLEGTVLLCLITGLSSDGRIVKLSADHSKVGNVKKTHFLVDAPTVDTFLPGTAVELLLTDISAFGVNGKIMGMLDASVDIIHSGAANSHKDLENRYKIGNKVKGRITATFPDADVRRVAVSFLHHVTNLTTPRDKNDRPSAETPQPLDVSSFVEAAKVTKVHPNLGLFFDIGVPAMPGFAHISRISDRRIDNISGASGPYAVGTSHRARVLGFNPMDGLHILSLEQRVLEQPFLQLEDVRIGQVVHGTVKKLFINETGTPNLTVQIAEGIVGLVAESHFADAHLEHPEKKFREGVKVIARILSINLTNRRFRMTLKKSLVNSDADTWSTYDNISVGDQSPGTVLKLLPTGAVVEFYNRVTAFLPKSEMSEAYIDNPSRHFRIGQVVNVRVLSVDPRESRMIVSCRDPSAIDTAQRDAFKALKVGNLVTATVLEKSDDSIAVEVAGDVKGIIRMGHLTDGTEKKERSAFKRIRVGQKLDGLLILKKIDKRSQIDLTNKPSLVEAAKNGTLITKFEDLSEGQVVDGFVRNFDTAKIFVEFGGEVVGALFKSQLNEDVLSLPNYGLRVGLSLAARISHIDFGNKRFLLSMKPSKSTKDTTEMLVALEAGTKTKATITQVMSTQILVKTENETPGRIDVSEVYDDWDSISNKKQPLRDFEIGQKLDVTVIGSYNVRGYRFLPLSHRKSGNSILELTARRNYNHGSEDSILTMDKVKVDDTYTGFVNKVADGFAWLNLSPSVRGRMDIVEALNTGSSMNGSEESFPIGSAVRIKVRNVDVAKGQLDLASVAVKEPLSWDALSDGLILLGRVRRSFERYVLIQLSDSINGIIPRTELADNYDEASPTNLDAKSTVRVKVVHLDKPNKHITLSVRPSNVLDSGIKPTDRQILRKTDLKANDVVRGFIKNVAANGIFINLGPNVDGFVKVSDLSDSYIKDWKGGYQVDQLVRAKVLDANSENAVPLSLKASVLDEHYVPPARFEDFEQGQIVTGTIRVIFQYGVIILVDNSLNVSGLCHRSQIADERIDNLEALYEKGDKVKAIILKLDPEQRKISFGMKASYFERHGDAEDIDSDIDEGNIDLDEVEDNGSITDADAQEVTNDVETNSGGCFEIMDVDAGSGDEADGLATSGFDWTGVNMDIDDAEQSVDEEVDASQIKKRRKRRAEIVEDRTDALDKYGPQSVADFERLLLGSPNDSYLWIQYMAFQAALNEIDKCRDIARRALDTINMKDQEAKMEVRTALLNLEIRFGSDETVEEVFKAACQVHGPYEMHNRLVDIYIKEKKLEKADMLYQSMQKIKEITVHVVYWVSYANFLLTSLNAPARKQALLARAVQSVPASQHRDLTAKFASLEFKSPNGNAELGRTIFEDLLNIYPKKWDLWDSFVQLEKAHGEEANVRTLYERMGKSRMKSRRGQLVFNSWKKWEASIGNKKGEDRVRALEEQWEKRKKAADIEDE</sequence>
<dbReference type="PROSITE" id="PS50126">
    <property type="entry name" value="S1"/>
    <property type="match status" value="12"/>
</dbReference>
<evidence type="ECO:0000313" key="14">
    <source>
        <dbReference type="Proteomes" id="UP000799437"/>
    </source>
</evidence>
<dbReference type="CDD" id="cd05698">
    <property type="entry name" value="S1_Rrp5_repeat_hs6_sc5"/>
    <property type="match status" value="1"/>
</dbReference>
<dbReference type="GO" id="GO:0032040">
    <property type="term" value="C:small-subunit processome"/>
    <property type="evidence" value="ECO:0007669"/>
    <property type="project" value="TreeGrafter"/>
</dbReference>
<keyword evidence="6" id="KW-0539">Nucleus</keyword>
<dbReference type="Pfam" id="PF24685">
    <property type="entry name" value="OB_RRP5_4th"/>
    <property type="match status" value="1"/>
</dbReference>
<dbReference type="RefSeq" id="XP_033605020.1">
    <property type="nucleotide sequence ID" value="XM_033745938.1"/>
</dbReference>
<dbReference type="Gene3D" id="1.25.40.10">
    <property type="entry name" value="Tetratricopeptide repeat domain"/>
    <property type="match status" value="1"/>
</dbReference>
<evidence type="ECO:0000256" key="5">
    <source>
        <dbReference type="ARBA" id="ARBA00022737"/>
    </source>
</evidence>
<proteinExistence type="predicted"/>
<evidence type="ECO:0000256" key="2">
    <source>
        <dbReference type="ARBA" id="ARBA00022517"/>
    </source>
</evidence>
<keyword evidence="10" id="KW-0175">Coiled coil</keyword>
<evidence type="ECO:0000259" key="12">
    <source>
        <dbReference type="PROSITE" id="PS50126"/>
    </source>
</evidence>
<feature type="region of interest" description="Disordered" evidence="11">
    <location>
        <begin position="1"/>
        <end position="78"/>
    </location>
</feature>
<dbReference type="FunFam" id="2.40.50.140:FF:000196">
    <property type="entry name" value="rRNA biogenesis protein RRP5"/>
    <property type="match status" value="1"/>
</dbReference>
<dbReference type="InterPro" id="IPR011990">
    <property type="entry name" value="TPR-like_helical_dom_sf"/>
</dbReference>
<reference evidence="13" key="1">
    <citation type="journal article" date="2020" name="Stud. Mycol.">
        <title>101 Dothideomycetes genomes: a test case for predicting lifestyles and emergence of pathogens.</title>
        <authorList>
            <person name="Haridas S."/>
            <person name="Albert R."/>
            <person name="Binder M."/>
            <person name="Bloem J."/>
            <person name="Labutti K."/>
            <person name="Salamov A."/>
            <person name="Andreopoulos B."/>
            <person name="Baker S."/>
            <person name="Barry K."/>
            <person name="Bills G."/>
            <person name="Bluhm B."/>
            <person name="Cannon C."/>
            <person name="Castanera R."/>
            <person name="Culley D."/>
            <person name="Daum C."/>
            <person name="Ezra D."/>
            <person name="Gonzalez J."/>
            <person name="Henrissat B."/>
            <person name="Kuo A."/>
            <person name="Liang C."/>
            <person name="Lipzen A."/>
            <person name="Lutzoni F."/>
            <person name="Magnuson J."/>
            <person name="Mondo S."/>
            <person name="Nolan M."/>
            <person name="Ohm R."/>
            <person name="Pangilinan J."/>
            <person name="Park H.-J."/>
            <person name="Ramirez L."/>
            <person name="Alfaro M."/>
            <person name="Sun H."/>
            <person name="Tritt A."/>
            <person name="Yoshinaga Y."/>
            <person name="Zwiers L.-H."/>
            <person name="Turgeon B."/>
            <person name="Goodwin S."/>
            <person name="Spatafora J."/>
            <person name="Crous P."/>
            <person name="Grigoriev I."/>
        </authorList>
    </citation>
    <scope>NUCLEOTIDE SEQUENCE</scope>
    <source>
        <strain evidence="13">CBS 121739</strain>
    </source>
</reference>
<feature type="domain" description="S1 motif" evidence="12">
    <location>
        <begin position="934"/>
        <end position="1010"/>
    </location>
</feature>
<feature type="domain" description="S1 motif" evidence="12">
    <location>
        <begin position="281"/>
        <end position="354"/>
    </location>
</feature>
<dbReference type="SUPFAM" id="SSF50249">
    <property type="entry name" value="Nucleic acid-binding proteins"/>
    <property type="match status" value="12"/>
</dbReference>
<feature type="domain" description="S1 motif" evidence="12">
    <location>
        <begin position="847"/>
        <end position="916"/>
    </location>
</feature>
<dbReference type="EMBL" id="ML996565">
    <property type="protein sequence ID" value="KAF2762569.1"/>
    <property type="molecule type" value="Genomic_DNA"/>
</dbReference>
<feature type="domain" description="S1 motif" evidence="12">
    <location>
        <begin position="1042"/>
        <end position="1113"/>
    </location>
</feature>
<dbReference type="SMART" id="SM00386">
    <property type="entry name" value="HAT"/>
    <property type="match status" value="4"/>
</dbReference>
<dbReference type="CDD" id="cd05693">
    <property type="entry name" value="S1_Rrp5_repeat_hs1_sc1"/>
    <property type="match status" value="1"/>
</dbReference>
<dbReference type="SUPFAM" id="SSF48452">
    <property type="entry name" value="TPR-like"/>
    <property type="match status" value="2"/>
</dbReference>
<evidence type="ECO:0000313" key="13">
    <source>
        <dbReference type="EMBL" id="KAF2762569.1"/>
    </source>
</evidence>
<dbReference type="GO" id="GO:0006364">
    <property type="term" value="P:rRNA processing"/>
    <property type="evidence" value="ECO:0007669"/>
    <property type="project" value="UniProtKB-KW"/>
</dbReference>
<comment type="subcellular location">
    <subcellularLocation>
        <location evidence="1">Nucleus</location>
        <location evidence="1">Nucleolus</location>
    </subcellularLocation>
</comment>
<dbReference type="PANTHER" id="PTHR23270:SF10">
    <property type="entry name" value="PROTEIN RRP5 HOMOLOG"/>
    <property type="match status" value="1"/>
</dbReference>
<dbReference type="GeneID" id="54486992"/>
<feature type="domain" description="S1 motif" evidence="12">
    <location>
        <begin position="1309"/>
        <end position="1380"/>
    </location>
</feature>
<dbReference type="PANTHER" id="PTHR23270">
    <property type="entry name" value="PROGRAMMED CELL DEATH PROTEIN 11 PRE-RRNA PROCESSING PROTEIN RRP5"/>
    <property type="match status" value="1"/>
</dbReference>
<dbReference type="SMART" id="SM00316">
    <property type="entry name" value="S1"/>
    <property type="match status" value="13"/>
</dbReference>
<dbReference type="Proteomes" id="UP000799437">
    <property type="component" value="Unassembled WGS sequence"/>
</dbReference>
<feature type="compositionally biased region" description="Basic and acidic residues" evidence="11">
    <location>
        <begin position="18"/>
        <end position="41"/>
    </location>
</feature>
<dbReference type="InterPro" id="IPR003107">
    <property type="entry name" value="HAT"/>
</dbReference>
<dbReference type="InterPro" id="IPR057302">
    <property type="entry name" value="Rrp5_S1"/>
</dbReference>
<dbReference type="FunFam" id="2.40.50.140:FF:000103">
    <property type="entry name" value="protein RRP5 homolog"/>
    <property type="match status" value="2"/>
</dbReference>
<evidence type="ECO:0000256" key="1">
    <source>
        <dbReference type="ARBA" id="ARBA00004604"/>
    </source>
</evidence>
<feature type="domain" description="S1 motif" evidence="12">
    <location>
        <begin position="664"/>
        <end position="733"/>
    </location>
</feature>
<comment type="function">
    <text evidence="7">Involved in the biogenesis of rRNA. Required for the formation of 18S and 5.8S rRNA.</text>
</comment>
<keyword evidence="3" id="KW-0698">rRNA processing</keyword>
<dbReference type="GO" id="GO:0003723">
    <property type="term" value="F:RNA binding"/>
    <property type="evidence" value="ECO:0007669"/>
    <property type="project" value="TreeGrafter"/>
</dbReference>
<feature type="coiled-coil region" evidence="10">
    <location>
        <begin position="193"/>
        <end position="220"/>
    </location>
</feature>
<evidence type="ECO:0000256" key="6">
    <source>
        <dbReference type="ARBA" id="ARBA00023242"/>
    </source>
</evidence>
<dbReference type="InterPro" id="IPR057301">
    <property type="entry name" value="Rrp5_OB_4th"/>
</dbReference>
<evidence type="ECO:0000256" key="4">
    <source>
        <dbReference type="ARBA" id="ARBA00022553"/>
    </source>
</evidence>
<protein>
    <recommendedName>
        <fullName evidence="8">rRNA biogenesis protein RRP5</fullName>
    </recommendedName>
    <alternativeName>
        <fullName evidence="9">Ribosomal RNA-processing protein 5</fullName>
    </alternativeName>
</protein>
<dbReference type="OrthoDB" id="412781at2759"/>
<feature type="domain" description="S1 motif" evidence="12">
    <location>
        <begin position="570"/>
        <end position="644"/>
    </location>
</feature>
<name>A0A6A6WK71_9PEZI</name>
<dbReference type="Pfam" id="PF00575">
    <property type="entry name" value="S1"/>
    <property type="match status" value="3"/>
</dbReference>
<evidence type="ECO:0000256" key="10">
    <source>
        <dbReference type="SAM" id="Coils"/>
    </source>
</evidence>
<evidence type="ECO:0000256" key="7">
    <source>
        <dbReference type="ARBA" id="ARBA00055575"/>
    </source>
</evidence>
<keyword evidence="4" id="KW-0597">Phosphoprotein</keyword>
<feature type="domain" description="S1 motif" evidence="12">
    <location>
        <begin position="478"/>
        <end position="553"/>
    </location>
</feature>
<feature type="domain" description="S1 motif" evidence="12">
    <location>
        <begin position="160"/>
        <end position="269"/>
    </location>
</feature>
<evidence type="ECO:0000256" key="3">
    <source>
        <dbReference type="ARBA" id="ARBA00022552"/>
    </source>
</evidence>
<evidence type="ECO:0000256" key="8">
    <source>
        <dbReference type="ARBA" id="ARBA00073619"/>
    </source>
</evidence>
<keyword evidence="2" id="KW-0690">Ribosome biogenesis</keyword>
<dbReference type="Gene3D" id="2.40.50.140">
    <property type="entry name" value="Nucleic acid-binding proteins"/>
    <property type="match status" value="12"/>
</dbReference>
<keyword evidence="5" id="KW-0677">Repeat</keyword>
<dbReference type="FunFam" id="2.40.50.140:FF:000155">
    <property type="entry name" value="rRNA biogenesis protein RRP5"/>
    <property type="match status" value="1"/>
</dbReference>
<dbReference type="InterPro" id="IPR012340">
    <property type="entry name" value="NA-bd_OB-fold"/>
</dbReference>
<feature type="domain" description="S1 motif" evidence="12">
    <location>
        <begin position="1127"/>
        <end position="1196"/>
    </location>
</feature>
<evidence type="ECO:0000256" key="11">
    <source>
        <dbReference type="SAM" id="MobiDB-lite"/>
    </source>
</evidence>
<dbReference type="FunFam" id="2.40.50.140:FF:000159">
    <property type="entry name" value="rRNA biogenesis protein rrp5"/>
    <property type="match status" value="1"/>
</dbReference>
<dbReference type="InterPro" id="IPR048059">
    <property type="entry name" value="Rrp5_S1_rpt_hs1_sc1"/>
</dbReference>
<evidence type="ECO:0000256" key="9">
    <source>
        <dbReference type="ARBA" id="ARBA00076674"/>
    </source>
</evidence>
<organism evidence="13 14">
    <name type="scientific">Pseudovirgaria hyperparasitica</name>
    <dbReference type="NCBI Taxonomy" id="470096"/>
    <lineage>
        <taxon>Eukaryota</taxon>
        <taxon>Fungi</taxon>
        <taxon>Dikarya</taxon>
        <taxon>Ascomycota</taxon>
        <taxon>Pezizomycotina</taxon>
        <taxon>Dothideomycetes</taxon>
        <taxon>Dothideomycetes incertae sedis</taxon>
        <taxon>Acrospermales</taxon>
        <taxon>Acrospermaceae</taxon>
        <taxon>Pseudovirgaria</taxon>
    </lineage>
</organism>
<feature type="domain" description="S1 motif" evidence="12">
    <location>
        <begin position="752"/>
        <end position="825"/>
    </location>
</feature>
<feature type="domain" description="S1 motif" evidence="12">
    <location>
        <begin position="1221"/>
        <end position="1289"/>
    </location>
</feature>